<reference evidence="9 10" key="1">
    <citation type="journal article" date="2007" name="Proc. Natl. Acad. Sci. U.S.A.">
        <title>Dandruff-associated Malassezia genomes reveal convergent and divergent virulence traits shared with plant and human fungal pathogens.</title>
        <authorList>
            <person name="Xu J."/>
            <person name="Saunders C.W."/>
            <person name="Hu P."/>
            <person name="Grant R.A."/>
            <person name="Boekhout T."/>
            <person name="Kuramae E.E."/>
            <person name="Kronstad J.W."/>
            <person name="Deangelis Y.M."/>
            <person name="Reeder N.L."/>
            <person name="Johnstone K.R."/>
            <person name="Leland M."/>
            <person name="Fieno A.M."/>
            <person name="Begley W.M."/>
            <person name="Sun Y."/>
            <person name="Lacey M.P."/>
            <person name="Chaudhary T."/>
            <person name="Keough T."/>
            <person name="Chu L."/>
            <person name="Sears R."/>
            <person name="Yuan B."/>
            <person name="Dawson T.L.Jr."/>
        </authorList>
    </citation>
    <scope>NUCLEOTIDE SEQUENCE [LARGE SCALE GENOMIC DNA]</scope>
    <source>
        <strain evidence="10">ATCC MYA-4612 / CBS 7966</strain>
    </source>
</reference>
<dbReference type="OMA" id="SEIWVEH"/>
<dbReference type="STRING" id="425265.A8QC06"/>
<dbReference type="InParanoid" id="A8QC06"/>
<sequence length="1822" mass="200301">MLVARLAQLEQCGSILHRKTKESCKILDNKKEITWKGMAFQIDSVQRDLCLAISDQLDIDELEVLVLLRTYLESEHHSIGMLEHKKSLKSDGFDEFLDAFYVFFFEEQLAVIRCVSALLRIAEDAHNELFDIATSVLDKFADTKLAQRCLKWFEEETSKPLPSNVASDTHYAMLWVRQGLERQLALLEVAFLLYYGRVPPCAAFTADVLECAHRTQFGQRQANASIFDSDAYEKCQCIRDLLVFLAVECLNLEAALDVVPEGVSASEDPALAPFASDIDALNRSIAQLEMAASNVAYSPLLLGFALVLRRLEEAGTHSTLDPRLAAAVDVMDNGPPIWRRLVQGAFDPSMELYGMLRALVSSPLLGTGTRTLGASNLSALAYRAVFKGLLLTITDLVHPEYFTDIDTLVDLWCCTFRAKADDVPDGIAALCTQFWTQDIQYPTRASLLSLARRRFPASFRPLVLLMQALSGTMPGSSSPETAMAVIDFLAHVSSVALTLPKIAASLAPWQTIDELEAPSVTYQLRSDMQISSTRVILPAGTRGVLVSPPGEVPAIVLWQPVEPISAWHILHDALLARVSTPSRRLDAFEGGDGPWSLSPDWSNCTASLDIEVAGLFTDVLQAEDSIGETLLSHLGEHEGLVSAALGLVRAALTSSPLGVRRLCHGYRLLMALLPHRSNEIWQWIRSTNILIGSPGIVPLSDVESPHSALLAHEKNTGTFTGTLCLLDLLYALLEQTQSSQFIDPPQLVQVKASVLARSFAWVATDIWNDHRNWTYNDNSTWMQISLKCMRLFSAVLGDPCLNPLKKPDTPLHMDAVRSLHEVVERVLGEGATSLTLAPMLVALGTGHARIDALYRSGHAFAARLLERLVETCLSTTSMLVTRSQRSHLLTTLFVSAAPDARGTLASVILAYIPAAVPPSLATAAAHLVTDIVRAPDVAALRLAGHLGSTNQVEDVVGLLLDVLENSFADTSLRVALWQMFSAFVSSQPALATLLLTGAHLAHDHAYKPSDSSALKRTALQLAVDSLVLTEDLWTVCPELLDAILGFMTEAWEHAVAHPIVFGALRKQPEFWDRLDRIICKKVPVPLLDSSDLLFEHVQNEEATQYAFQLECQARALRIMELDLCTLKMPRQSSGSSCCIRVLEALCSDENRFIEILHHAMQTMPMAVPRSVEQHAGSLARDIPWPILRHAPRRDDYDRQRIYGPYYIYHLPSVLLRSQTTTSADVEELASCVGFTWSIVDAQAKRARAWTDCLGGVMAHLLAQAEAQGSAKYEALQRSLSRTVTHIGPLALAEDRSHVVLLLAVLVGASYMNLNKETLSQLCPLVAQLCEYPAYKLPSFASQSVRTPLVQLMLTVSSACHRQNVSEPALSSILSYAMEALVQLDSLIPFLDAPVDEAARAAEADLDVLIAFLRTCMTTETSVPKSTWLTPMRETCIIPAAASILRCAPLTPEHNGAGAPRTHIRFFMPVLRLIEALSAQPVACELVVQAGVVRALCTTALSALLEQGALDPVLPSGDPHPLHVTWLLMLRTVVRLVENLGLESRAYLVDADVQAFVNMYALQIRRSFLFSPLTQPSPVEIGQLHEVCMVLRLFRSMWMAKAQGAISSDSPMSRARRMPLGEYFLQDIPLLLQQIAYVYNHPKELLTMLGLTNHAGAPTESLSKFAQQTVKEALALLLGLLWDISGADAILTFDKEDWPMLPAVIQPSMHVAPHAPASFGTLLQLASGLTEDTKHDQDVCGLLEQCVGLCVTQAMVWDQGPVPIYANECVQVGRDQARAELEAGLGRDIDAAIQTASNAIRNPWWDVLRAFHERCTRPRSSYK</sequence>
<proteinExistence type="predicted"/>
<dbReference type="EMBL" id="AAYY01000016">
    <property type="protein sequence ID" value="EDP41751.1"/>
    <property type="molecule type" value="Genomic_DNA"/>
</dbReference>
<evidence type="ECO:0000256" key="3">
    <source>
        <dbReference type="ARBA" id="ARBA00022816"/>
    </source>
</evidence>
<dbReference type="Gene3D" id="1.25.10.70">
    <property type="match status" value="1"/>
</dbReference>
<dbReference type="GO" id="GO:0006606">
    <property type="term" value="P:protein import into nucleus"/>
    <property type="evidence" value="ECO:0007669"/>
    <property type="project" value="TreeGrafter"/>
</dbReference>
<keyword evidence="6" id="KW-0906">Nuclear pore complex</keyword>
<evidence type="ECO:0000313" key="10">
    <source>
        <dbReference type="Proteomes" id="UP000008837"/>
    </source>
</evidence>
<comment type="caution">
    <text evidence="9">The sequence shown here is derived from an EMBL/GenBank/DDBJ whole genome shotgun (WGS) entry which is preliminary data.</text>
</comment>
<dbReference type="PANTHER" id="PTHR31431">
    <property type="entry name" value="NUCLEOPORIN NUP188 HOMOLOG"/>
    <property type="match status" value="1"/>
</dbReference>
<keyword evidence="5" id="KW-0811">Translocation</keyword>
<dbReference type="GO" id="GO:0051028">
    <property type="term" value="P:mRNA transport"/>
    <property type="evidence" value="ECO:0007669"/>
    <property type="project" value="UniProtKB-KW"/>
</dbReference>
<keyword evidence="3" id="KW-0509">mRNA transport</keyword>
<dbReference type="InterPro" id="IPR044840">
    <property type="entry name" value="Nup188"/>
</dbReference>
<organism evidence="9 10">
    <name type="scientific">Malassezia globosa (strain ATCC MYA-4612 / CBS 7966)</name>
    <name type="common">Dandruff-associated fungus</name>
    <dbReference type="NCBI Taxonomy" id="425265"/>
    <lineage>
        <taxon>Eukaryota</taxon>
        <taxon>Fungi</taxon>
        <taxon>Dikarya</taxon>
        <taxon>Basidiomycota</taxon>
        <taxon>Ustilaginomycotina</taxon>
        <taxon>Malasseziomycetes</taxon>
        <taxon>Malasseziales</taxon>
        <taxon>Malasseziaceae</taxon>
        <taxon>Malassezia</taxon>
    </lineage>
</organism>
<dbReference type="GeneID" id="5853271"/>
<dbReference type="InterPro" id="IPR048883">
    <property type="entry name" value="Nup188_N-subdom_III"/>
</dbReference>
<keyword evidence="10" id="KW-1185">Reference proteome</keyword>
<keyword evidence="2" id="KW-0813">Transport</keyword>
<dbReference type="Pfam" id="PF21093">
    <property type="entry name" value="Nup188_N-subdom_III"/>
    <property type="match status" value="1"/>
</dbReference>
<evidence type="ECO:0000256" key="5">
    <source>
        <dbReference type="ARBA" id="ARBA00023010"/>
    </source>
</evidence>
<dbReference type="Proteomes" id="UP000008837">
    <property type="component" value="Unassembled WGS sequence"/>
</dbReference>
<dbReference type="VEuPathDB" id="FungiDB:MGL_3959"/>
<dbReference type="GO" id="GO:0044611">
    <property type="term" value="C:nuclear pore inner ring"/>
    <property type="evidence" value="ECO:0007669"/>
    <property type="project" value="TreeGrafter"/>
</dbReference>
<evidence type="ECO:0000256" key="4">
    <source>
        <dbReference type="ARBA" id="ARBA00022927"/>
    </source>
</evidence>
<evidence type="ECO:0000256" key="6">
    <source>
        <dbReference type="ARBA" id="ARBA00023132"/>
    </source>
</evidence>
<evidence type="ECO:0000259" key="8">
    <source>
        <dbReference type="Pfam" id="PF21093"/>
    </source>
</evidence>
<feature type="domain" description="Nucleoporin Nup188 N-terminal subdomain III" evidence="8">
    <location>
        <begin position="624"/>
        <end position="997"/>
    </location>
</feature>
<dbReference type="PANTHER" id="PTHR31431:SF1">
    <property type="entry name" value="NUCLEOPORIN NUP188"/>
    <property type="match status" value="1"/>
</dbReference>
<dbReference type="RefSeq" id="XP_001728965.1">
    <property type="nucleotide sequence ID" value="XM_001728913.1"/>
</dbReference>
<gene>
    <name evidence="9" type="ORF">MGL_3959</name>
</gene>
<keyword evidence="4" id="KW-0653">Protein transport</keyword>
<name>A8QC06_MALGO</name>
<evidence type="ECO:0000256" key="7">
    <source>
        <dbReference type="ARBA" id="ARBA00023242"/>
    </source>
</evidence>
<keyword evidence="7" id="KW-0539">Nucleus</keyword>
<dbReference type="OrthoDB" id="102511at2759"/>
<dbReference type="GO" id="GO:0006405">
    <property type="term" value="P:RNA export from nucleus"/>
    <property type="evidence" value="ECO:0007669"/>
    <property type="project" value="TreeGrafter"/>
</dbReference>
<accession>A8QC06</accession>
<evidence type="ECO:0000256" key="1">
    <source>
        <dbReference type="ARBA" id="ARBA00004567"/>
    </source>
</evidence>
<dbReference type="GO" id="GO:0017056">
    <property type="term" value="F:structural constituent of nuclear pore"/>
    <property type="evidence" value="ECO:0007669"/>
    <property type="project" value="InterPro"/>
</dbReference>
<evidence type="ECO:0000313" key="9">
    <source>
        <dbReference type="EMBL" id="EDP41751.1"/>
    </source>
</evidence>
<comment type="subcellular location">
    <subcellularLocation>
        <location evidence="1">Nucleus</location>
        <location evidence="1">Nuclear pore complex</location>
    </subcellularLocation>
</comment>
<dbReference type="KEGG" id="mgl:MGL_3959"/>
<evidence type="ECO:0000256" key="2">
    <source>
        <dbReference type="ARBA" id="ARBA00022448"/>
    </source>
</evidence>
<protein>
    <recommendedName>
        <fullName evidence="8">Nucleoporin Nup188 N-terminal subdomain III domain-containing protein</fullName>
    </recommendedName>
</protein>